<evidence type="ECO:0000313" key="6">
    <source>
        <dbReference type="EMBL" id="OCK78704.1"/>
    </source>
</evidence>
<dbReference type="EMBL" id="KV745044">
    <property type="protein sequence ID" value="OCK78704.1"/>
    <property type="molecule type" value="Genomic_DNA"/>
</dbReference>
<dbReference type="GO" id="GO:0004499">
    <property type="term" value="F:N,N-dimethylaniline monooxygenase activity"/>
    <property type="evidence" value="ECO:0007669"/>
    <property type="project" value="InterPro"/>
</dbReference>
<keyword evidence="7" id="KW-1185">Reference proteome</keyword>
<keyword evidence="4" id="KW-0560">Oxidoreductase</keyword>
<gene>
    <name evidence="6" type="ORF">K432DRAFT_406216</name>
</gene>
<evidence type="ECO:0008006" key="8">
    <source>
        <dbReference type="Google" id="ProtNLM"/>
    </source>
</evidence>
<keyword evidence="5" id="KW-0732">Signal</keyword>
<dbReference type="InterPro" id="IPR036188">
    <property type="entry name" value="FAD/NAD-bd_sf"/>
</dbReference>
<keyword evidence="2" id="KW-0285">Flavoprotein</keyword>
<proteinExistence type="inferred from homology"/>
<dbReference type="Gene3D" id="3.50.50.60">
    <property type="entry name" value="FAD/NAD(P)-binding domain"/>
    <property type="match status" value="2"/>
</dbReference>
<evidence type="ECO:0000256" key="5">
    <source>
        <dbReference type="SAM" id="SignalP"/>
    </source>
</evidence>
<evidence type="ECO:0000256" key="1">
    <source>
        <dbReference type="ARBA" id="ARBA00010139"/>
    </source>
</evidence>
<feature type="chain" id="PRO_5034455021" description="FAD/NAD(P)-binding domain-containing protein" evidence="5">
    <location>
        <begin position="18"/>
        <end position="445"/>
    </location>
</feature>
<dbReference type="Proteomes" id="UP000250266">
    <property type="component" value="Unassembled WGS sequence"/>
</dbReference>
<feature type="signal peptide" evidence="5">
    <location>
        <begin position="1"/>
        <end position="17"/>
    </location>
</feature>
<keyword evidence="3" id="KW-0274">FAD</keyword>
<evidence type="ECO:0000256" key="2">
    <source>
        <dbReference type="ARBA" id="ARBA00022630"/>
    </source>
</evidence>
<protein>
    <recommendedName>
        <fullName evidence="8">FAD/NAD(P)-binding domain-containing protein</fullName>
    </recommendedName>
</protein>
<dbReference type="AlphaFoldDB" id="A0A8E2JDN6"/>
<dbReference type="PANTHER" id="PTHR42877:SF8">
    <property type="entry name" value="MONOOXYGENASE"/>
    <property type="match status" value="1"/>
</dbReference>
<comment type="similarity">
    <text evidence="1">Belongs to the FAD-binding monooxygenase family.</text>
</comment>
<dbReference type="InterPro" id="IPR051209">
    <property type="entry name" value="FAD-bind_Monooxygenase_sf"/>
</dbReference>
<dbReference type="Pfam" id="PF00743">
    <property type="entry name" value="FMO-like"/>
    <property type="match status" value="1"/>
</dbReference>
<accession>A0A8E2JDN6</accession>
<evidence type="ECO:0000313" key="7">
    <source>
        <dbReference type="Proteomes" id="UP000250266"/>
    </source>
</evidence>
<name>A0A8E2JDN6_9PEZI</name>
<dbReference type="OrthoDB" id="74360at2759"/>
<evidence type="ECO:0000256" key="3">
    <source>
        <dbReference type="ARBA" id="ARBA00022827"/>
    </source>
</evidence>
<organism evidence="6 7">
    <name type="scientific">Lepidopterella palustris CBS 459.81</name>
    <dbReference type="NCBI Taxonomy" id="1314670"/>
    <lineage>
        <taxon>Eukaryota</taxon>
        <taxon>Fungi</taxon>
        <taxon>Dikarya</taxon>
        <taxon>Ascomycota</taxon>
        <taxon>Pezizomycotina</taxon>
        <taxon>Dothideomycetes</taxon>
        <taxon>Pleosporomycetidae</taxon>
        <taxon>Mytilinidiales</taxon>
        <taxon>Argynnaceae</taxon>
        <taxon>Lepidopterella</taxon>
    </lineage>
</organism>
<sequence>MALKWIVLIKILCGIRGIQNTTQNLRRYSNIPKFDSLVTKAEWKSEEGIYEVSIRQANGSIKTDWCHTLINCSGILKPKIPGLKSFKGPMLHSANWDPKVDYTGKKVGLIGVRSSGIQITPRVQKVASSLEVFIRSPVATPDHPYLTDLLVRGQEPFGYTEAEKNAFEKDPEILLTFRRSLELGICDATDFCKIGSEKQAMLFKTCKENMERVLSKKPELMEELIPKFAVGCWRPTPGAGFLEALVSENARAVFSPIQEVAKKGIKTADGEVHEFDVIICATGFEIEISPFFEINGKGGITMNEAWESERKANQLERNLDNFITLMMKMQSEGIKSMEPSQRATDEFAAHAEEWHKDTVWTEPCNSWYKRGGPNGRPYIWCGSIPAYMKTMSNIRFEDGEYEYAHGNRFAYLGNGKVVADSFPRTERLKYLVPHVRNGNTPWEIE</sequence>
<dbReference type="GO" id="GO:0050660">
    <property type="term" value="F:flavin adenine dinucleotide binding"/>
    <property type="evidence" value="ECO:0007669"/>
    <property type="project" value="InterPro"/>
</dbReference>
<dbReference type="GO" id="GO:0050661">
    <property type="term" value="F:NADP binding"/>
    <property type="evidence" value="ECO:0007669"/>
    <property type="project" value="InterPro"/>
</dbReference>
<evidence type="ECO:0000256" key="4">
    <source>
        <dbReference type="ARBA" id="ARBA00023002"/>
    </source>
</evidence>
<reference evidence="6 7" key="1">
    <citation type="journal article" date="2016" name="Nat. Commun.">
        <title>Ectomycorrhizal ecology is imprinted in the genome of the dominant symbiotic fungus Cenococcum geophilum.</title>
        <authorList>
            <consortium name="DOE Joint Genome Institute"/>
            <person name="Peter M."/>
            <person name="Kohler A."/>
            <person name="Ohm R.A."/>
            <person name="Kuo A."/>
            <person name="Krutzmann J."/>
            <person name="Morin E."/>
            <person name="Arend M."/>
            <person name="Barry K.W."/>
            <person name="Binder M."/>
            <person name="Choi C."/>
            <person name="Clum A."/>
            <person name="Copeland A."/>
            <person name="Grisel N."/>
            <person name="Haridas S."/>
            <person name="Kipfer T."/>
            <person name="LaButti K."/>
            <person name="Lindquist E."/>
            <person name="Lipzen A."/>
            <person name="Maire R."/>
            <person name="Meier B."/>
            <person name="Mihaltcheva S."/>
            <person name="Molinier V."/>
            <person name="Murat C."/>
            <person name="Poggeler S."/>
            <person name="Quandt C.A."/>
            <person name="Sperisen C."/>
            <person name="Tritt A."/>
            <person name="Tisserant E."/>
            <person name="Crous P.W."/>
            <person name="Henrissat B."/>
            <person name="Nehls U."/>
            <person name="Egli S."/>
            <person name="Spatafora J.W."/>
            <person name="Grigoriev I.V."/>
            <person name="Martin F.M."/>
        </authorList>
    </citation>
    <scope>NUCLEOTIDE SEQUENCE [LARGE SCALE GENOMIC DNA]</scope>
    <source>
        <strain evidence="6 7">CBS 459.81</strain>
    </source>
</reference>
<dbReference type="SUPFAM" id="SSF51905">
    <property type="entry name" value="FAD/NAD(P)-binding domain"/>
    <property type="match status" value="2"/>
</dbReference>
<dbReference type="InterPro" id="IPR020946">
    <property type="entry name" value="Flavin_mOase-like"/>
</dbReference>
<dbReference type="PANTHER" id="PTHR42877">
    <property type="entry name" value="L-ORNITHINE N(5)-MONOOXYGENASE-RELATED"/>
    <property type="match status" value="1"/>
</dbReference>